<dbReference type="GO" id="GO:0006260">
    <property type="term" value="P:DNA replication"/>
    <property type="evidence" value="ECO:0007669"/>
    <property type="project" value="UniProtKB-KW"/>
</dbReference>
<comment type="caution">
    <text evidence="3">The sequence shown here is derived from an EMBL/GenBank/DDBJ whole genome shotgun (WGS) entry which is preliminary data.</text>
</comment>
<dbReference type="AlphaFoldDB" id="L0PFR5"/>
<dbReference type="InParanoid" id="L0PFR5"/>
<dbReference type="GO" id="GO:0000785">
    <property type="term" value="C:chromatin"/>
    <property type="evidence" value="ECO:0007669"/>
    <property type="project" value="TreeGrafter"/>
</dbReference>
<dbReference type="GO" id="GO:0000775">
    <property type="term" value="C:chromosome, centromeric region"/>
    <property type="evidence" value="ECO:0007669"/>
    <property type="project" value="TreeGrafter"/>
</dbReference>
<dbReference type="InterPro" id="IPR019128">
    <property type="entry name" value="Dcc1"/>
</dbReference>
<evidence type="ECO:0000256" key="1">
    <source>
        <dbReference type="ARBA" id="ARBA00007017"/>
    </source>
</evidence>
<dbReference type="EMBL" id="CAKM01000253">
    <property type="protein sequence ID" value="CCJ30475.1"/>
    <property type="molecule type" value="Genomic_DNA"/>
</dbReference>
<name>L0PFR5_PNEJI</name>
<evidence type="ECO:0000256" key="2">
    <source>
        <dbReference type="ARBA" id="ARBA00022705"/>
    </source>
</evidence>
<dbReference type="PANTHER" id="PTHR13395:SF6">
    <property type="entry name" value="SISTER CHROMATID COHESION PROTEIN DCC1"/>
    <property type="match status" value="1"/>
</dbReference>
<evidence type="ECO:0000313" key="4">
    <source>
        <dbReference type="Proteomes" id="UP000010422"/>
    </source>
</evidence>
<gene>
    <name evidence="3" type="ORF">PNEJI1_000625</name>
</gene>
<dbReference type="PANTHER" id="PTHR13395">
    <property type="entry name" value="SISTER CHROMATID COHESION PROTEIN DCC1-RELATED"/>
    <property type="match status" value="1"/>
</dbReference>
<accession>L0PFR5</accession>
<reference evidence="3 4" key="1">
    <citation type="journal article" date="2012" name="MBio">
        <title>De novo assembly of the Pneumocystis jirovecii genome from a single bronchoalveolar lavage fluid specimen from a patient.</title>
        <authorList>
            <person name="Cisse O.H."/>
            <person name="Pagni M."/>
            <person name="Hauser P.M."/>
        </authorList>
    </citation>
    <scope>NUCLEOTIDE SEQUENCE [LARGE SCALE GENOMIC DNA]</scope>
    <source>
        <strain evidence="3 4">SE8</strain>
    </source>
</reference>
<dbReference type="Pfam" id="PF09724">
    <property type="entry name" value="Dcc1"/>
    <property type="match status" value="1"/>
</dbReference>
<organism evidence="4">
    <name type="scientific">Pneumocystis jirovecii</name>
    <name type="common">Human pneumocystis pneumonia agent</name>
    <dbReference type="NCBI Taxonomy" id="42068"/>
    <lineage>
        <taxon>Eukaryota</taxon>
        <taxon>Fungi</taxon>
        <taxon>Dikarya</taxon>
        <taxon>Ascomycota</taxon>
        <taxon>Taphrinomycotina</taxon>
        <taxon>Pneumocystomycetes</taxon>
        <taxon>Pneumocystaceae</taxon>
        <taxon>Pneumocystis</taxon>
    </lineage>
</organism>
<evidence type="ECO:0008006" key="5">
    <source>
        <dbReference type="Google" id="ProtNLM"/>
    </source>
</evidence>
<comment type="similarity">
    <text evidence="1">Belongs to the DCC1 family.</text>
</comment>
<dbReference type="FunCoup" id="L0PFR5">
    <property type="interactions" value="204"/>
</dbReference>
<dbReference type="VEuPathDB" id="FungiDB:PNEJI1_000625"/>
<dbReference type="GO" id="GO:0031390">
    <property type="term" value="C:Ctf18 RFC-like complex"/>
    <property type="evidence" value="ECO:0007669"/>
    <property type="project" value="InterPro"/>
</dbReference>
<keyword evidence="2" id="KW-0235">DNA replication</keyword>
<dbReference type="STRING" id="1209962.L0PFR5"/>
<dbReference type="GO" id="GO:0034088">
    <property type="term" value="P:maintenance of mitotic sister chromatid cohesion"/>
    <property type="evidence" value="ECO:0007669"/>
    <property type="project" value="TreeGrafter"/>
</dbReference>
<proteinExistence type="inferred from homology"/>
<protein>
    <recommendedName>
        <fullName evidence="5">Sister chromatid cohesion protein DCC1</fullName>
    </recommendedName>
</protein>
<evidence type="ECO:0000313" key="3">
    <source>
        <dbReference type="EMBL" id="CCJ30475.1"/>
    </source>
</evidence>
<sequence>MASVEKNMLENIELRYMKDEDQESGEKIIFMEFPEELMGLTLKADHSRKSTVLCSPSKTYSLRNVTQTNSLLLFQKEDDGFSLLKDARSYIEITEATVHINFNHLAPVYDGYDLHVPDTVPLYTLSQIKRRIPASDEEIHYALIHSMCLVINGHLRRLSFNYVLRVLQLILAHAEVENMSLDELKFDLLMTYIDSEEPADVVELVLRRFSHTQTESYSIDGSSIAQWIGIQMLAKCKGSSVLLDEFIRDWKSTIPSPFSEYADLSLLQGEYLLTGSSTIQYFPANELSIDPAIRFQELFLAQPKWNLPDILPFIRGLATDETKIDSLLRKFTRKQTICQQTILTARNPWKS</sequence>
<dbReference type="Proteomes" id="UP000010422">
    <property type="component" value="Unassembled WGS sequence"/>
</dbReference>